<dbReference type="GO" id="GO:0003677">
    <property type="term" value="F:DNA binding"/>
    <property type="evidence" value="ECO:0007669"/>
    <property type="project" value="UniProtKB-KW"/>
</dbReference>
<dbReference type="GeneID" id="107434709"/>
<keyword evidence="4" id="KW-0238">DNA-binding</keyword>
<dbReference type="FunFam" id="1.10.10.60:FF:000218">
    <property type="entry name" value="Myb transcription factor"/>
    <property type="match status" value="1"/>
</dbReference>
<gene>
    <name evidence="12" type="primary">LOC107434709</name>
</gene>
<dbReference type="Gene3D" id="1.10.10.60">
    <property type="entry name" value="Homeodomain-like"/>
    <property type="match status" value="2"/>
</dbReference>
<evidence type="ECO:0000259" key="10">
    <source>
        <dbReference type="PROSITE" id="PS51294"/>
    </source>
</evidence>
<keyword evidence="5" id="KW-0010">Activator</keyword>
<proteinExistence type="predicted"/>
<evidence type="ECO:0000313" key="12">
    <source>
        <dbReference type="RefSeq" id="XP_015901676.1"/>
    </source>
</evidence>
<feature type="domain" description="Myb-like" evidence="9">
    <location>
        <begin position="51"/>
        <end position="101"/>
    </location>
</feature>
<dbReference type="PANTHER" id="PTHR47999">
    <property type="entry name" value="TRANSCRIPTION FACTOR MYB8-RELATED-RELATED"/>
    <property type="match status" value="1"/>
</dbReference>
<accession>A0A6P4AS78</accession>
<dbReference type="SUPFAM" id="SSF46689">
    <property type="entry name" value="Homeodomain-like"/>
    <property type="match status" value="1"/>
</dbReference>
<evidence type="ECO:0000256" key="1">
    <source>
        <dbReference type="ARBA" id="ARBA00004123"/>
    </source>
</evidence>
<evidence type="ECO:0000256" key="8">
    <source>
        <dbReference type="SAM" id="MobiDB-lite"/>
    </source>
</evidence>
<dbReference type="RefSeq" id="XP_015901676.1">
    <property type="nucleotide sequence ID" value="XM_016046190.4"/>
</dbReference>
<keyword evidence="3" id="KW-0805">Transcription regulation</keyword>
<evidence type="ECO:0000256" key="2">
    <source>
        <dbReference type="ARBA" id="ARBA00022737"/>
    </source>
</evidence>
<name>A0A6P4AS78_ZIZJJ</name>
<feature type="domain" description="Myb-like" evidence="9">
    <location>
        <begin position="6"/>
        <end position="50"/>
    </location>
</feature>
<keyword evidence="2" id="KW-0677">Repeat</keyword>
<reference evidence="12" key="1">
    <citation type="submission" date="2025-08" db="UniProtKB">
        <authorList>
            <consortium name="RefSeq"/>
        </authorList>
    </citation>
    <scope>IDENTIFICATION</scope>
    <source>
        <tissue evidence="12">Seedling</tissue>
    </source>
</reference>
<dbReference type="PANTHER" id="PTHR47999:SF20">
    <property type="entry name" value="MYB TRANSCRIPTION FACTOR"/>
    <property type="match status" value="1"/>
</dbReference>
<evidence type="ECO:0000256" key="5">
    <source>
        <dbReference type="ARBA" id="ARBA00023159"/>
    </source>
</evidence>
<evidence type="ECO:0000259" key="9">
    <source>
        <dbReference type="PROSITE" id="PS50090"/>
    </source>
</evidence>
<dbReference type="InterPro" id="IPR009057">
    <property type="entry name" value="Homeodomain-like_sf"/>
</dbReference>
<feature type="domain" description="HTH myb-type" evidence="10">
    <location>
        <begin position="1"/>
        <end position="50"/>
    </location>
</feature>
<dbReference type="CDD" id="cd00167">
    <property type="entry name" value="SANT"/>
    <property type="match status" value="2"/>
</dbReference>
<dbReference type="PROSITE" id="PS51294">
    <property type="entry name" value="HTH_MYB"/>
    <property type="match status" value="2"/>
</dbReference>
<dbReference type="Pfam" id="PF00249">
    <property type="entry name" value="Myb_DNA-binding"/>
    <property type="match status" value="2"/>
</dbReference>
<feature type="region of interest" description="Disordered" evidence="8">
    <location>
        <begin position="109"/>
        <end position="154"/>
    </location>
</feature>
<keyword evidence="7" id="KW-0539">Nucleus</keyword>
<comment type="subcellular location">
    <subcellularLocation>
        <location evidence="1">Nucleus</location>
    </subcellularLocation>
</comment>
<dbReference type="KEGG" id="zju:107434709"/>
<dbReference type="GO" id="GO:0080090">
    <property type="term" value="P:regulation of primary metabolic process"/>
    <property type="evidence" value="ECO:0007669"/>
    <property type="project" value="UniProtKB-ARBA"/>
</dbReference>
<dbReference type="InterPro" id="IPR001005">
    <property type="entry name" value="SANT/Myb"/>
</dbReference>
<dbReference type="InterPro" id="IPR017930">
    <property type="entry name" value="Myb_dom"/>
</dbReference>
<evidence type="ECO:0000256" key="4">
    <source>
        <dbReference type="ARBA" id="ARBA00023125"/>
    </source>
</evidence>
<dbReference type="Proteomes" id="UP001652623">
    <property type="component" value="Chromosome 10"/>
</dbReference>
<evidence type="ECO:0000256" key="3">
    <source>
        <dbReference type="ARBA" id="ARBA00023015"/>
    </source>
</evidence>
<dbReference type="SMART" id="SM00717">
    <property type="entry name" value="SANT"/>
    <property type="match status" value="2"/>
</dbReference>
<dbReference type="InterPro" id="IPR015495">
    <property type="entry name" value="Myb_TF_plants"/>
</dbReference>
<dbReference type="InParanoid" id="A0A6P4AS78"/>
<feature type="domain" description="HTH myb-type" evidence="10">
    <location>
        <begin position="51"/>
        <end position="105"/>
    </location>
</feature>
<keyword evidence="11" id="KW-1185">Reference proteome</keyword>
<feature type="compositionally biased region" description="Polar residues" evidence="8">
    <location>
        <begin position="109"/>
        <end position="127"/>
    </location>
</feature>
<evidence type="ECO:0000256" key="6">
    <source>
        <dbReference type="ARBA" id="ARBA00023163"/>
    </source>
</evidence>
<evidence type="ECO:0000256" key="7">
    <source>
        <dbReference type="ARBA" id="ARBA00023242"/>
    </source>
</evidence>
<keyword evidence="6" id="KW-0804">Transcription</keyword>
<protein>
    <submittedName>
        <fullName evidence="12">Transcription factor MYB1</fullName>
    </submittedName>
</protein>
<organism evidence="11 12">
    <name type="scientific">Ziziphus jujuba</name>
    <name type="common">Chinese jujube</name>
    <name type="synonym">Ziziphus sativa</name>
    <dbReference type="NCBI Taxonomy" id="326968"/>
    <lineage>
        <taxon>Eukaryota</taxon>
        <taxon>Viridiplantae</taxon>
        <taxon>Streptophyta</taxon>
        <taxon>Embryophyta</taxon>
        <taxon>Tracheophyta</taxon>
        <taxon>Spermatophyta</taxon>
        <taxon>Magnoliopsida</taxon>
        <taxon>eudicotyledons</taxon>
        <taxon>Gunneridae</taxon>
        <taxon>Pentapetalae</taxon>
        <taxon>rosids</taxon>
        <taxon>fabids</taxon>
        <taxon>Rosales</taxon>
        <taxon>Rhamnaceae</taxon>
        <taxon>Paliureae</taxon>
        <taxon>Ziziphus</taxon>
    </lineage>
</organism>
<dbReference type="PROSITE" id="PS50090">
    <property type="entry name" value="MYB_LIKE"/>
    <property type="match status" value="2"/>
</dbReference>
<evidence type="ECO:0000313" key="11">
    <source>
        <dbReference type="Proteomes" id="UP001652623"/>
    </source>
</evidence>
<dbReference type="GO" id="GO:0005634">
    <property type="term" value="C:nucleus"/>
    <property type="evidence" value="ECO:0007669"/>
    <property type="project" value="UniProtKB-SubCell"/>
</dbReference>
<dbReference type="AlphaFoldDB" id="A0A6P4AS78"/>
<sequence length="217" mass="25294">MGGIAWTEEEDNLLKKCIRQYGEGKWHRVPLLAGLKRCRKSCRLRWLNYLRPNIKRGQFSHEEVDLIIKLHRLLGNRWSLIAGRLPGRTANDVKNYWNCHLSKKLNAQETEQNNKNDGNMVNVTRPQPRNIEKSCSRRPCFKPPEDAGSTSTPVPCIEQSQIYLEDNGYHTWNEEYGAVGGFSTNIQFEQVREEDETNGKWDLDDFILDLDLWNDSF</sequence>